<keyword evidence="2" id="KW-1185">Reference proteome</keyword>
<reference evidence="1 2" key="1">
    <citation type="journal article" date="2024" name="G3 (Bethesda)">
        <title>Genome assembly of Hibiscus sabdariffa L. provides insights into metabolisms of medicinal natural products.</title>
        <authorList>
            <person name="Kim T."/>
        </authorList>
    </citation>
    <scope>NUCLEOTIDE SEQUENCE [LARGE SCALE GENOMIC DNA]</scope>
    <source>
        <strain evidence="1">TK-2024</strain>
        <tissue evidence="1">Old leaves</tissue>
    </source>
</reference>
<proteinExistence type="predicted"/>
<evidence type="ECO:0000313" key="2">
    <source>
        <dbReference type="Proteomes" id="UP001472677"/>
    </source>
</evidence>
<sequence>MASIRVEVSWILDRCKQCCVFGHYEKPCSQHKTDSQIWVPKKGGSADLPTHISARMEVESKEVGLRDAIASCSHATESLCESSANPTLANNDVLPPVEIGNATTVDPIVPDSVVL</sequence>
<organism evidence="1 2">
    <name type="scientific">Hibiscus sabdariffa</name>
    <name type="common">roselle</name>
    <dbReference type="NCBI Taxonomy" id="183260"/>
    <lineage>
        <taxon>Eukaryota</taxon>
        <taxon>Viridiplantae</taxon>
        <taxon>Streptophyta</taxon>
        <taxon>Embryophyta</taxon>
        <taxon>Tracheophyta</taxon>
        <taxon>Spermatophyta</taxon>
        <taxon>Magnoliopsida</taxon>
        <taxon>eudicotyledons</taxon>
        <taxon>Gunneridae</taxon>
        <taxon>Pentapetalae</taxon>
        <taxon>rosids</taxon>
        <taxon>malvids</taxon>
        <taxon>Malvales</taxon>
        <taxon>Malvaceae</taxon>
        <taxon>Malvoideae</taxon>
        <taxon>Hibiscus</taxon>
    </lineage>
</organism>
<comment type="caution">
    <text evidence="1">The sequence shown here is derived from an EMBL/GenBank/DDBJ whole genome shotgun (WGS) entry which is preliminary data.</text>
</comment>
<dbReference type="EMBL" id="JBBPBM010000006">
    <property type="protein sequence ID" value="KAK8579377.1"/>
    <property type="molecule type" value="Genomic_DNA"/>
</dbReference>
<protein>
    <submittedName>
        <fullName evidence="1">Uncharacterized protein</fullName>
    </submittedName>
</protein>
<name>A0ABR2FEN7_9ROSI</name>
<gene>
    <name evidence="1" type="ORF">V6N12_069703</name>
</gene>
<dbReference type="Proteomes" id="UP001472677">
    <property type="component" value="Unassembled WGS sequence"/>
</dbReference>
<accession>A0ABR2FEN7</accession>
<evidence type="ECO:0000313" key="1">
    <source>
        <dbReference type="EMBL" id="KAK8579377.1"/>
    </source>
</evidence>